<protein>
    <submittedName>
        <fullName evidence="2">Uncharacterized protein</fullName>
    </submittedName>
</protein>
<reference evidence="2 3" key="1">
    <citation type="submission" date="2018-04" db="EMBL/GenBank/DDBJ databases">
        <authorList>
            <person name="Vogel A."/>
        </authorList>
    </citation>
    <scope>NUCLEOTIDE SEQUENCE [LARGE SCALE GENOMIC DNA]</scope>
</reference>
<evidence type="ECO:0000256" key="1">
    <source>
        <dbReference type="SAM" id="MobiDB-lite"/>
    </source>
</evidence>
<dbReference type="Proteomes" id="UP000595140">
    <property type="component" value="Unassembled WGS sequence"/>
</dbReference>
<gene>
    <name evidence="2" type="ORF">CCAM_LOCUS29213</name>
</gene>
<keyword evidence="3" id="KW-1185">Reference proteome</keyword>
<feature type="compositionally biased region" description="Low complexity" evidence="1">
    <location>
        <begin position="68"/>
        <end position="83"/>
    </location>
</feature>
<evidence type="ECO:0000313" key="3">
    <source>
        <dbReference type="Proteomes" id="UP000595140"/>
    </source>
</evidence>
<dbReference type="EMBL" id="OOIL02003368">
    <property type="protein sequence ID" value="VFQ87437.1"/>
    <property type="molecule type" value="Genomic_DNA"/>
</dbReference>
<name>A0A484MFY1_9ASTE</name>
<feature type="compositionally biased region" description="Basic and acidic residues" evidence="1">
    <location>
        <begin position="22"/>
        <end position="37"/>
    </location>
</feature>
<dbReference type="AlphaFoldDB" id="A0A484MFY1"/>
<organism evidence="2 3">
    <name type="scientific">Cuscuta campestris</name>
    <dbReference type="NCBI Taxonomy" id="132261"/>
    <lineage>
        <taxon>Eukaryota</taxon>
        <taxon>Viridiplantae</taxon>
        <taxon>Streptophyta</taxon>
        <taxon>Embryophyta</taxon>
        <taxon>Tracheophyta</taxon>
        <taxon>Spermatophyta</taxon>
        <taxon>Magnoliopsida</taxon>
        <taxon>eudicotyledons</taxon>
        <taxon>Gunneridae</taxon>
        <taxon>Pentapetalae</taxon>
        <taxon>asterids</taxon>
        <taxon>lamiids</taxon>
        <taxon>Solanales</taxon>
        <taxon>Convolvulaceae</taxon>
        <taxon>Cuscuteae</taxon>
        <taxon>Cuscuta</taxon>
        <taxon>Cuscuta subgen. Grammica</taxon>
        <taxon>Cuscuta sect. Cleistogrammica</taxon>
    </lineage>
</organism>
<feature type="region of interest" description="Disordered" evidence="1">
    <location>
        <begin position="1"/>
        <end position="144"/>
    </location>
</feature>
<evidence type="ECO:0000313" key="2">
    <source>
        <dbReference type="EMBL" id="VFQ87437.1"/>
    </source>
</evidence>
<feature type="compositionally biased region" description="Basic and acidic residues" evidence="1">
    <location>
        <begin position="1"/>
        <end position="15"/>
    </location>
</feature>
<proteinExistence type="predicted"/>
<accession>A0A484MFY1</accession>
<sequence>MVEKVVDQEQKREELWGFLPRKPKDSASQRDRCERNGSTHQEQSSLVLLKSVAGGTSELAPTEPDLGMSSPSQNMMNPSSLPSNPSPPNTITAELSPSPISPNDEANAASSQAEKDQSERSMASHSDPARSGQHDADVDGVSSKGTVSVHQMVLNPIFGFRRRPGHRLRSKSRERFLPLTKGNRRFTDERSWRYLIGSIGLEITIFRDGLPPIIAPLETRITQLDRAFSTINRVCDTEGTIGNSGSIGIPNTQRGEGKLGLKSFIKALSRSLSERKALIIEIDETKVPKNLESTSSSGVVPLLILACPRPEWQDPLIKAFESNSNVGHLSCLSISSNLLQQDLMQGVTMPSVTEHGLNDGSAETKEAEDEEKKIQLLF</sequence>